<evidence type="ECO:0000256" key="5">
    <source>
        <dbReference type="ARBA" id="ARBA00022989"/>
    </source>
</evidence>
<feature type="transmembrane region" description="Helical" evidence="8">
    <location>
        <begin position="336"/>
        <end position="358"/>
    </location>
</feature>
<evidence type="ECO:0000256" key="8">
    <source>
        <dbReference type="SAM" id="Phobius"/>
    </source>
</evidence>
<evidence type="ECO:0000313" key="9">
    <source>
        <dbReference type="EMBL" id="KAJ3434010.1"/>
    </source>
</evidence>
<name>A0AAV7Z092_9EUKA</name>
<comment type="caution">
    <text evidence="9">The sequence shown here is derived from an EMBL/GenBank/DDBJ whole genome shotgun (WGS) entry which is preliminary data.</text>
</comment>
<dbReference type="Pfam" id="PF01925">
    <property type="entry name" value="TauE"/>
    <property type="match status" value="1"/>
</dbReference>
<dbReference type="InterPro" id="IPR002781">
    <property type="entry name" value="TM_pro_TauE-like"/>
</dbReference>
<feature type="transmembrane region" description="Helical" evidence="8">
    <location>
        <begin position="312"/>
        <end position="330"/>
    </location>
</feature>
<evidence type="ECO:0000256" key="7">
    <source>
        <dbReference type="SAM" id="MobiDB-lite"/>
    </source>
</evidence>
<feature type="transmembrane region" description="Helical" evidence="8">
    <location>
        <begin position="45"/>
        <end position="68"/>
    </location>
</feature>
<dbReference type="PANTHER" id="PTHR30269:SF38">
    <property type="entry name" value="SULFITE EXPORTER TAUE_SAFE"/>
    <property type="match status" value="1"/>
</dbReference>
<feature type="transmembrane region" description="Helical" evidence="8">
    <location>
        <begin position="83"/>
        <end position="106"/>
    </location>
</feature>
<evidence type="ECO:0000256" key="2">
    <source>
        <dbReference type="ARBA" id="ARBA00022448"/>
    </source>
</evidence>
<sequence length="387" mass="43979">MGSFKVFCLILGSSAFFSGMGLTMVALTHWKLIVPLSIVISGFGIYEAIFMSVALDLLCCCISLFLLWKNSQVKEGIKNDHKFLVLLVLPLIVGTICGLMLFQQYIEAVEKRLRKNGSYILMFFAIIFFAKGIRYRRNHKKKQKKKDQGKKEKIASDLMLQKDDLELNKIETNNTKSTKKTKMINNPDKSFQIDHNAMGDTAELSSSEEDNSGHKDNNKDLGQKEKSESTLNIQTKIPKEHGEDELFGPFKLKRDYNSRKFKILLGFFGVAFFASGMFGGFLSFGPGLFLSILFIVFFDYRPLVGSFLGNSYMFIIEFICLIFFFIFLTIDYSFLIKYLLTLVPFSICGTLFGAYIGTKFDTEKIFYFVSLVFWVGFGLALGGESLH</sequence>
<keyword evidence="2" id="KW-0813">Transport</keyword>
<keyword evidence="4 8" id="KW-0812">Transmembrane</keyword>
<feature type="transmembrane region" description="Helical" evidence="8">
    <location>
        <begin position="118"/>
        <end position="135"/>
    </location>
</feature>
<dbReference type="AlphaFoldDB" id="A0AAV7Z092"/>
<evidence type="ECO:0000256" key="1">
    <source>
        <dbReference type="ARBA" id="ARBA00004651"/>
    </source>
</evidence>
<evidence type="ECO:0000256" key="3">
    <source>
        <dbReference type="ARBA" id="ARBA00022475"/>
    </source>
</evidence>
<dbReference type="EMBL" id="JANTQA010000045">
    <property type="protein sequence ID" value="KAJ3434010.1"/>
    <property type="molecule type" value="Genomic_DNA"/>
</dbReference>
<comment type="subcellular location">
    <subcellularLocation>
        <location evidence="1">Cell membrane</location>
        <topology evidence="1">Multi-pass membrane protein</topology>
    </subcellularLocation>
</comment>
<feature type="compositionally biased region" description="Basic and acidic residues" evidence="7">
    <location>
        <begin position="211"/>
        <end position="228"/>
    </location>
</feature>
<accession>A0AAV7Z092</accession>
<evidence type="ECO:0000256" key="4">
    <source>
        <dbReference type="ARBA" id="ARBA00022692"/>
    </source>
</evidence>
<proteinExistence type="predicted"/>
<evidence type="ECO:0000313" key="10">
    <source>
        <dbReference type="Proteomes" id="UP001146793"/>
    </source>
</evidence>
<keyword evidence="6 8" id="KW-0472">Membrane</keyword>
<dbReference type="InterPro" id="IPR052017">
    <property type="entry name" value="TSUP"/>
</dbReference>
<dbReference type="PANTHER" id="PTHR30269">
    <property type="entry name" value="TRANSMEMBRANE PROTEIN YFCA"/>
    <property type="match status" value="1"/>
</dbReference>
<keyword evidence="5 8" id="KW-1133">Transmembrane helix</keyword>
<feature type="region of interest" description="Disordered" evidence="7">
    <location>
        <begin position="169"/>
        <end position="234"/>
    </location>
</feature>
<reference evidence="9" key="1">
    <citation type="submission" date="2022-08" db="EMBL/GenBank/DDBJ databases">
        <title>Novel sulphate-reducing endosymbionts in the free-living metamonad Anaeramoeba.</title>
        <authorList>
            <person name="Jerlstrom-Hultqvist J."/>
            <person name="Cepicka I."/>
            <person name="Gallot-Lavallee L."/>
            <person name="Salas-Leiva D."/>
            <person name="Curtis B.A."/>
            <person name="Zahonova K."/>
            <person name="Pipaliya S."/>
            <person name="Dacks J."/>
            <person name="Roger A.J."/>
        </authorList>
    </citation>
    <scope>NUCLEOTIDE SEQUENCE</scope>
    <source>
        <strain evidence="9">Busselton2</strain>
    </source>
</reference>
<feature type="transmembrane region" description="Helical" evidence="8">
    <location>
        <begin position="365"/>
        <end position="383"/>
    </location>
</feature>
<keyword evidence="3" id="KW-1003">Cell membrane</keyword>
<gene>
    <name evidence="9" type="ORF">M0812_20068</name>
</gene>
<dbReference type="GO" id="GO:0005886">
    <property type="term" value="C:plasma membrane"/>
    <property type="evidence" value="ECO:0007669"/>
    <property type="project" value="UniProtKB-SubCell"/>
</dbReference>
<dbReference type="Proteomes" id="UP001146793">
    <property type="component" value="Unassembled WGS sequence"/>
</dbReference>
<evidence type="ECO:0000256" key="6">
    <source>
        <dbReference type="ARBA" id="ARBA00023136"/>
    </source>
</evidence>
<organism evidence="9 10">
    <name type="scientific">Anaeramoeba flamelloides</name>
    <dbReference type="NCBI Taxonomy" id="1746091"/>
    <lineage>
        <taxon>Eukaryota</taxon>
        <taxon>Metamonada</taxon>
        <taxon>Anaeramoebidae</taxon>
        <taxon>Anaeramoeba</taxon>
    </lineage>
</organism>
<protein>
    <submittedName>
        <fullName evidence="9">Transmembrane protein yfca</fullName>
    </submittedName>
</protein>
<feature type="transmembrane region" description="Helical" evidence="8">
    <location>
        <begin position="261"/>
        <end position="278"/>
    </location>
</feature>